<comment type="caution">
    <text evidence="3">The sequence shown here is derived from an EMBL/GenBank/DDBJ whole genome shotgun (WGS) entry which is preliminary data.</text>
</comment>
<feature type="transmembrane region" description="Helical" evidence="2">
    <location>
        <begin position="114"/>
        <end position="132"/>
    </location>
</feature>
<evidence type="ECO:0000256" key="2">
    <source>
        <dbReference type="SAM" id="Phobius"/>
    </source>
</evidence>
<proteinExistence type="predicted"/>
<keyword evidence="4" id="KW-1185">Reference proteome</keyword>
<keyword evidence="2" id="KW-0812">Transmembrane</keyword>
<gene>
    <name evidence="3" type="ORF">CYMTET_13272</name>
</gene>
<evidence type="ECO:0000256" key="1">
    <source>
        <dbReference type="SAM" id="MobiDB-lite"/>
    </source>
</evidence>
<organism evidence="3 4">
    <name type="scientific">Cymbomonas tetramitiformis</name>
    <dbReference type="NCBI Taxonomy" id="36881"/>
    <lineage>
        <taxon>Eukaryota</taxon>
        <taxon>Viridiplantae</taxon>
        <taxon>Chlorophyta</taxon>
        <taxon>Pyramimonadophyceae</taxon>
        <taxon>Pyramimonadales</taxon>
        <taxon>Pyramimonadaceae</taxon>
        <taxon>Cymbomonas</taxon>
    </lineage>
</organism>
<dbReference type="Proteomes" id="UP001190700">
    <property type="component" value="Unassembled WGS sequence"/>
</dbReference>
<accession>A0AAE0GIU2</accession>
<keyword evidence="2" id="KW-0472">Membrane</keyword>
<feature type="transmembrane region" description="Helical" evidence="2">
    <location>
        <begin position="180"/>
        <end position="200"/>
    </location>
</feature>
<feature type="region of interest" description="Disordered" evidence="1">
    <location>
        <begin position="1"/>
        <end position="21"/>
    </location>
</feature>
<feature type="compositionally biased region" description="Basic and acidic residues" evidence="1">
    <location>
        <begin position="1"/>
        <end position="10"/>
    </location>
</feature>
<protein>
    <submittedName>
        <fullName evidence="3">Uncharacterized protein</fullName>
    </submittedName>
</protein>
<keyword evidence="2" id="KW-1133">Transmembrane helix</keyword>
<feature type="transmembrane region" description="Helical" evidence="2">
    <location>
        <begin position="60"/>
        <end position="79"/>
    </location>
</feature>
<name>A0AAE0GIU2_9CHLO</name>
<evidence type="ECO:0000313" key="4">
    <source>
        <dbReference type="Proteomes" id="UP001190700"/>
    </source>
</evidence>
<sequence>MGKGPKREAKSQPTPPQGDINFTVGHDFDPVEFQKRMHELRKPKQGLVAKFFAKVTESPAPFFFFNGLFQAFVGIIFLLHPEIGVALLSEAALLLGALRYGAGVGQSIGICMMYTVRVMLSAVFALMASFLTDTWSENLGTMIGFQVAQGLIYLRFSEKAMDQSQNPQMYIEEKAMPQKLCTILQVYGLVLLSAGTWLAFLPHWTVKFCMLTATLPNEGEIEIGTVAELARHLGVFIAVEGATVIGAQGTSFASQVKPMALLVSSRAAVWAFSIVTGMQSQRWRQFLLVHTVVMGALSAKALIPAVQYCAPPKKKKRDFKLTQDYLQQMEEHMATRAKESNVKKRSKGEKEDNDLNEKEDIGNL</sequence>
<dbReference type="EMBL" id="LGRX02005269">
    <property type="protein sequence ID" value="KAK3278818.1"/>
    <property type="molecule type" value="Genomic_DNA"/>
</dbReference>
<reference evidence="3 4" key="1">
    <citation type="journal article" date="2015" name="Genome Biol. Evol.">
        <title>Comparative Genomics of a Bacterivorous Green Alga Reveals Evolutionary Causalities and Consequences of Phago-Mixotrophic Mode of Nutrition.</title>
        <authorList>
            <person name="Burns J.A."/>
            <person name="Paasch A."/>
            <person name="Narechania A."/>
            <person name="Kim E."/>
        </authorList>
    </citation>
    <scope>NUCLEOTIDE SEQUENCE [LARGE SCALE GENOMIC DNA]</scope>
    <source>
        <strain evidence="3 4">PLY_AMNH</strain>
    </source>
</reference>
<dbReference type="AlphaFoldDB" id="A0AAE0GIU2"/>
<evidence type="ECO:0000313" key="3">
    <source>
        <dbReference type="EMBL" id="KAK3278818.1"/>
    </source>
</evidence>
<feature type="region of interest" description="Disordered" evidence="1">
    <location>
        <begin position="330"/>
        <end position="364"/>
    </location>
</feature>